<protein>
    <recommendedName>
        <fullName evidence="1">PhnB-like domain-containing protein</fullName>
    </recommendedName>
</protein>
<dbReference type="InterPro" id="IPR029068">
    <property type="entry name" value="Glyas_Bleomycin-R_OHBP_Dase"/>
</dbReference>
<comment type="caution">
    <text evidence="2">The sequence shown here is derived from an EMBL/GenBank/DDBJ whole genome shotgun (WGS) entry which is preliminary data.</text>
</comment>
<dbReference type="OrthoDB" id="9795306at2"/>
<evidence type="ECO:0000313" key="3">
    <source>
        <dbReference type="Proteomes" id="UP000178622"/>
    </source>
</evidence>
<sequence>MKAKITIFLTFDGRAKEAMEYYTENIPGTTVKNLQFFTEDFPNISKEMVGGVLNGILDIQGQEFMFMDMAPGDAPAFNWATSFYIDCQTEEEFDNLFKVLSDGGSVMMGPEKVLDNRKVAWVVDKFGVTWQPVWH</sequence>
<reference evidence="3" key="1">
    <citation type="submission" date="2016-09" db="EMBL/GenBank/DDBJ databases">
        <title>Draft genome sequence of a novel species of the family Streptococcaceae isolated from flowers.</title>
        <authorList>
            <person name="Chuah L.-O."/>
            <person name="Yap K.-P."/>
            <person name="Thong K.L."/>
            <person name="Liong M.T."/>
            <person name="Ahmad R."/>
            <person name="Rusul G."/>
        </authorList>
    </citation>
    <scope>NUCLEOTIDE SEQUENCE [LARGE SCALE GENOMIC DNA]</scope>
    <source>
        <strain evidence="3">DF1</strain>
    </source>
</reference>
<dbReference type="PIRSF" id="PIRSF021700">
    <property type="entry name" value="3_dmu_93_MTrfase"/>
    <property type="match status" value="1"/>
</dbReference>
<dbReference type="RefSeq" id="WP_070791899.1">
    <property type="nucleotide sequence ID" value="NZ_MKIR01000012.1"/>
</dbReference>
<dbReference type="CDD" id="cd06588">
    <property type="entry name" value="PhnB_like"/>
    <property type="match status" value="1"/>
</dbReference>
<accession>A0A1E8GMH5</accession>
<dbReference type="InterPro" id="IPR028973">
    <property type="entry name" value="PhnB-like"/>
</dbReference>
<evidence type="ECO:0000259" key="1">
    <source>
        <dbReference type="Pfam" id="PF06983"/>
    </source>
</evidence>
<feature type="domain" description="PhnB-like" evidence="1">
    <location>
        <begin position="4"/>
        <end position="131"/>
    </location>
</feature>
<dbReference type="PANTHER" id="PTHR33990:SF4">
    <property type="entry name" value="PHNB-LIKE DOMAIN-CONTAINING PROTEIN"/>
    <property type="match status" value="1"/>
</dbReference>
<dbReference type="Pfam" id="PF06983">
    <property type="entry name" value="3-dmu-9_3-mt"/>
    <property type="match status" value="1"/>
</dbReference>
<gene>
    <name evidence="2" type="ORF">BG261_01990</name>
</gene>
<dbReference type="AlphaFoldDB" id="A0A1E8GMH5"/>
<keyword evidence="3" id="KW-1185">Reference proteome</keyword>
<dbReference type="Gene3D" id="3.10.180.10">
    <property type="entry name" value="2,3-Dihydroxybiphenyl 1,2-Dioxygenase, domain 1"/>
    <property type="match status" value="1"/>
</dbReference>
<proteinExistence type="predicted"/>
<organism evidence="2 3">
    <name type="scientific">Floricoccus tropicus</name>
    <dbReference type="NCBI Taxonomy" id="1859473"/>
    <lineage>
        <taxon>Bacteria</taxon>
        <taxon>Bacillati</taxon>
        <taxon>Bacillota</taxon>
        <taxon>Bacilli</taxon>
        <taxon>Lactobacillales</taxon>
        <taxon>Streptococcaceae</taxon>
        <taxon>Floricoccus</taxon>
    </lineage>
</organism>
<dbReference type="STRING" id="1859473.BG261_01990"/>
<name>A0A1E8GMH5_9LACT</name>
<dbReference type="PANTHER" id="PTHR33990">
    <property type="entry name" value="PROTEIN YJDN-RELATED"/>
    <property type="match status" value="1"/>
</dbReference>
<dbReference type="InterPro" id="IPR009725">
    <property type="entry name" value="3_dmu_93_MTrfase"/>
</dbReference>
<dbReference type="EMBL" id="MKIR01000012">
    <property type="protein sequence ID" value="OFI49377.1"/>
    <property type="molecule type" value="Genomic_DNA"/>
</dbReference>
<evidence type="ECO:0000313" key="2">
    <source>
        <dbReference type="EMBL" id="OFI49377.1"/>
    </source>
</evidence>
<dbReference type="SUPFAM" id="SSF54593">
    <property type="entry name" value="Glyoxalase/Bleomycin resistance protein/Dihydroxybiphenyl dioxygenase"/>
    <property type="match status" value="1"/>
</dbReference>
<dbReference type="Proteomes" id="UP000178622">
    <property type="component" value="Unassembled WGS sequence"/>
</dbReference>